<evidence type="ECO:0000256" key="4">
    <source>
        <dbReference type="ARBA" id="ARBA00022692"/>
    </source>
</evidence>
<keyword evidence="8" id="KW-1133">Transmembrane helix</keyword>
<dbReference type="InterPro" id="IPR003148">
    <property type="entry name" value="RCK_N"/>
</dbReference>
<sequence>MIPHVSLFLSQGLFANFVPEVVQIIINRKRFDGSFTGVSGKTHVVVCGHITLSSASAFMKDFLHEDRGEVDVKVLFLGNFRPNQELEAFFLRWFLKVTFYQGSVMQRRDMERVKVLEPNKTTCFKSVFVRVISIKQYCPNTRIIVQMLKHNSKAFLQNVPNWDWSRGDAVICLAELKLGFMSQSCLVPGLSTLLTNLFTMQSEIEDGDTWQNLYREGLYNEIYTEHLSPSFIGMSFAQASKSVCQLCFLKLRLLLIGIEYQSGDQDFNVLVNPPSHIKIKLWTLGFLIASNASDARRASMYCSVCHRDIKDLPRMRPCRCTELVFVCVSSACSPEGETLRERECVWEQQQQEEQQEVGLDSTGLFHWCPPVPLKDISLTRQSASTLALQDHVVVCVFGDGGSSLLGLGDFMMPLRASSLTAPELRTVVFLGDPHYFSREWPNIQYFPHIYFLPGSPLCGADLRALRVERCAMVVVLSSLSSSSDIEPSMQDKETIHFCVNLYHIRFSPEPGPHCTLSHTQSHGHGQGLELVNSSNVCFVNEADSQEDSSSLTLSQAFSVGSVFSVDLLDSLMAATYFNANVPGLICTLVTGGDTPLLEAQLAEDNQLRGGEMSVKMWALRQRSKLAQLALQDEPLCSLACEDFKELFCQALDSLEILCFGLYRLLDPPNPSMKRFVITNPSAELPLLPSDRVFCSVPFHQSHLLTLRRAKTISHRER</sequence>
<dbReference type="GO" id="GO:0060072">
    <property type="term" value="F:large conductance calcium-activated potassium channel activity"/>
    <property type="evidence" value="ECO:0007669"/>
    <property type="project" value="TreeGrafter"/>
</dbReference>
<evidence type="ECO:0000259" key="14">
    <source>
        <dbReference type="Pfam" id="PF22614"/>
    </source>
</evidence>
<feature type="domain" description="RCK N-terminal" evidence="14">
    <location>
        <begin position="388"/>
        <end position="504"/>
    </location>
</feature>
<evidence type="ECO:0000313" key="16">
    <source>
        <dbReference type="Proteomes" id="UP000694557"/>
    </source>
</evidence>
<evidence type="ECO:0000256" key="9">
    <source>
        <dbReference type="ARBA" id="ARBA00023065"/>
    </source>
</evidence>
<feature type="domain" description="Calcium-activated potassium channel BK alpha subunit" evidence="12">
    <location>
        <begin position="168"/>
        <end position="258"/>
    </location>
</feature>
<dbReference type="Pfam" id="PF03493">
    <property type="entry name" value="BK_channel_a"/>
    <property type="match status" value="1"/>
</dbReference>
<dbReference type="Proteomes" id="UP000694557">
    <property type="component" value="Unassembled WGS sequence"/>
</dbReference>
<keyword evidence="4" id="KW-0812">Transmembrane</keyword>
<dbReference type="Pfam" id="PF22614">
    <property type="entry name" value="Slo-like_RCK"/>
    <property type="match status" value="2"/>
</dbReference>
<proteinExistence type="predicted"/>
<keyword evidence="7" id="KW-0630">Potassium</keyword>
<gene>
    <name evidence="15" type="primary">LOC109882135</name>
</gene>
<protein>
    <submittedName>
        <fullName evidence="15">Uncharacterized protein</fullName>
    </submittedName>
</protein>
<evidence type="ECO:0000256" key="7">
    <source>
        <dbReference type="ARBA" id="ARBA00022958"/>
    </source>
</evidence>
<dbReference type="InterPro" id="IPR003929">
    <property type="entry name" value="K_chnl_BK_asu"/>
</dbReference>
<accession>A0A8C7CJF8</accession>
<dbReference type="GO" id="GO:0034702">
    <property type="term" value="C:monoatomic ion channel complex"/>
    <property type="evidence" value="ECO:0007669"/>
    <property type="project" value="UniProtKB-KW"/>
</dbReference>
<evidence type="ECO:0000313" key="15">
    <source>
        <dbReference type="Ensembl" id="ENSOKIP00005006982.1"/>
    </source>
</evidence>
<keyword evidence="5" id="KW-0631">Potassium channel</keyword>
<keyword evidence="11" id="KW-0407">Ion channel</keyword>
<keyword evidence="3" id="KW-0633">Potassium transport</keyword>
<dbReference type="InterPro" id="IPR047871">
    <property type="entry name" value="K_chnl_Slo-like"/>
</dbReference>
<keyword evidence="9" id="KW-0406">Ion transport</keyword>
<keyword evidence="2" id="KW-0813">Transport</keyword>
<dbReference type="InterPro" id="IPR048735">
    <property type="entry name" value="Slowpoke-like_C"/>
</dbReference>
<evidence type="ECO:0000256" key="1">
    <source>
        <dbReference type="ARBA" id="ARBA00004141"/>
    </source>
</evidence>
<evidence type="ECO:0000256" key="3">
    <source>
        <dbReference type="ARBA" id="ARBA00022538"/>
    </source>
</evidence>
<dbReference type="PANTHER" id="PTHR10027">
    <property type="entry name" value="CALCIUM-ACTIVATED POTASSIUM CHANNEL ALPHA CHAIN"/>
    <property type="match status" value="1"/>
</dbReference>
<keyword evidence="6" id="KW-0851">Voltage-gated channel</keyword>
<comment type="subcellular location">
    <subcellularLocation>
        <location evidence="1">Membrane</location>
        <topology evidence="1">Multi-pass membrane protein</topology>
    </subcellularLocation>
</comment>
<evidence type="ECO:0000256" key="11">
    <source>
        <dbReference type="ARBA" id="ARBA00023303"/>
    </source>
</evidence>
<feature type="domain" description="Ca2+-activated K+ channel Slowpoke-like C-terminal" evidence="13">
    <location>
        <begin position="583"/>
        <end position="695"/>
    </location>
</feature>
<dbReference type="AlphaFoldDB" id="A0A8C7CJF8"/>
<evidence type="ECO:0000259" key="12">
    <source>
        <dbReference type="Pfam" id="PF03493"/>
    </source>
</evidence>
<evidence type="ECO:0000256" key="2">
    <source>
        <dbReference type="ARBA" id="ARBA00022448"/>
    </source>
</evidence>
<dbReference type="Ensembl" id="ENSOKIT00005007462.1">
    <property type="protein sequence ID" value="ENSOKIP00005006982.1"/>
    <property type="gene ID" value="ENSOKIG00005001827.1"/>
</dbReference>
<keyword evidence="16" id="KW-1185">Reference proteome</keyword>
<evidence type="ECO:0000256" key="10">
    <source>
        <dbReference type="ARBA" id="ARBA00023136"/>
    </source>
</evidence>
<evidence type="ECO:0000256" key="8">
    <source>
        <dbReference type="ARBA" id="ARBA00022989"/>
    </source>
</evidence>
<dbReference type="Pfam" id="PF21014">
    <property type="entry name" value="Slowpoke_C"/>
    <property type="match status" value="1"/>
</dbReference>
<reference evidence="15" key="2">
    <citation type="submission" date="2025-09" db="UniProtKB">
        <authorList>
            <consortium name="Ensembl"/>
        </authorList>
    </citation>
    <scope>IDENTIFICATION</scope>
</reference>
<dbReference type="GeneTree" id="ENSGT00940000168407"/>
<keyword evidence="10" id="KW-0472">Membrane</keyword>
<name>A0A8C7CJF8_ONCKI</name>
<reference evidence="15" key="1">
    <citation type="submission" date="2025-08" db="UniProtKB">
        <authorList>
            <consortium name="Ensembl"/>
        </authorList>
    </citation>
    <scope>IDENTIFICATION</scope>
</reference>
<evidence type="ECO:0000256" key="6">
    <source>
        <dbReference type="ARBA" id="ARBA00022882"/>
    </source>
</evidence>
<dbReference type="Gene3D" id="3.40.50.720">
    <property type="entry name" value="NAD(P)-binding Rossmann-like Domain"/>
    <property type="match status" value="2"/>
</dbReference>
<dbReference type="PANTHER" id="PTHR10027:SF33">
    <property type="entry name" value="CALCIUM-ACTIVATED POTASSIUM CHANNEL SUBUNIT ALPHA-1-RELATED"/>
    <property type="match status" value="1"/>
</dbReference>
<evidence type="ECO:0000256" key="5">
    <source>
        <dbReference type="ARBA" id="ARBA00022826"/>
    </source>
</evidence>
<feature type="domain" description="RCK N-terminal" evidence="14">
    <location>
        <begin position="41"/>
        <end position="120"/>
    </location>
</feature>
<evidence type="ECO:0000259" key="13">
    <source>
        <dbReference type="Pfam" id="PF21014"/>
    </source>
</evidence>
<dbReference type="GO" id="GO:0045211">
    <property type="term" value="C:postsynaptic membrane"/>
    <property type="evidence" value="ECO:0007669"/>
    <property type="project" value="TreeGrafter"/>
</dbReference>
<organism evidence="15 16">
    <name type="scientific">Oncorhynchus kisutch</name>
    <name type="common">Coho salmon</name>
    <name type="synonym">Salmo kisutch</name>
    <dbReference type="NCBI Taxonomy" id="8019"/>
    <lineage>
        <taxon>Eukaryota</taxon>
        <taxon>Metazoa</taxon>
        <taxon>Chordata</taxon>
        <taxon>Craniata</taxon>
        <taxon>Vertebrata</taxon>
        <taxon>Euteleostomi</taxon>
        <taxon>Actinopterygii</taxon>
        <taxon>Neopterygii</taxon>
        <taxon>Teleostei</taxon>
        <taxon>Protacanthopterygii</taxon>
        <taxon>Salmoniformes</taxon>
        <taxon>Salmonidae</taxon>
        <taxon>Salmoninae</taxon>
        <taxon>Oncorhynchus</taxon>
    </lineage>
</organism>